<keyword evidence="5" id="KW-0256">Endoplasmic reticulum</keyword>
<proteinExistence type="inferred from homology"/>
<dbReference type="WBParaSite" id="GPUH_0001018201-mRNA-1">
    <property type="protein sequence ID" value="GPUH_0001018201-mRNA-1"/>
    <property type="gene ID" value="GPUH_0001018201"/>
</dbReference>
<dbReference type="InterPro" id="IPR007369">
    <property type="entry name" value="Peptidase_A22B_SPP"/>
</dbReference>
<dbReference type="GO" id="GO:0042500">
    <property type="term" value="F:aspartic endopeptidase activity, intramembrane cleaving"/>
    <property type="evidence" value="ECO:0007669"/>
    <property type="project" value="InterPro"/>
</dbReference>
<dbReference type="AlphaFoldDB" id="A0A183DN78"/>
<feature type="transmembrane region" description="Helical" evidence="8">
    <location>
        <begin position="56"/>
        <end position="76"/>
    </location>
</feature>
<keyword evidence="4" id="KW-0378">Hydrolase</keyword>
<feature type="transmembrane region" description="Helical" evidence="8">
    <location>
        <begin position="298"/>
        <end position="316"/>
    </location>
</feature>
<feature type="transmembrane region" description="Helical" evidence="8">
    <location>
        <begin position="271"/>
        <end position="292"/>
    </location>
</feature>
<evidence type="ECO:0000313" key="10">
    <source>
        <dbReference type="Proteomes" id="UP000271098"/>
    </source>
</evidence>
<dbReference type="OrthoDB" id="29661at2759"/>
<dbReference type="GO" id="GO:0098553">
    <property type="term" value="C:lumenal side of endoplasmic reticulum membrane"/>
    <property type="evidence" value="ECO:0007669"/>
    <property type="project" value="TreeGrafter"/>
</dbReference>
<evidence type="ECO:0000256" key="3">
    <source>
        <dbReference type="ARBA" id="ARBA00022692"/>
    </source>
</evidence>
<dbReference type="GO" id="GO:0033619">
    <property type="term" value="P:membrane protein proteolysis"/>
    <property type="evidence" value="ECO:0007669"/>
    <property type="project" value="TreeGrafter"/>
</dbReference>
<evidence type="ECO:0000256" key="8">
    <source>
        <dbReference type="SAM" id="Phobius"/>
    </source>
</evidence>
<evidence type="ECO:0000313" key="11">
    <source>
        <dbReference type="WBParaSite" id="GPUH_0001018201-mRNA-1"/>
    </source>
</evidence>
<reference evidence="9 10" key="2">
    <citation type="submission" date="2018-11" db="EMBL/GenBank/DDBJ databases">
        <authorList>
            <consortium name="Pathogen Informatics"/>
        </authorList>
    </citation>
    <scope>NUCLEOTIDE SEQUENCE [LARGE SCALE GENOMIC DNA]</scope>
</reference>
<dbReference type="Pfam" id="PF04258">
    <property type="entry name" value="Peptidase_A22B"/>
    <property type="match status" value="1"/>
</dbReference>
<dbReference type="PANTHER" id="PTHR12174">
    <property type="entry name" value="SIGNAL PEPTIDE PEPTIDASE"/>
    <property type="match status" value="1"/>
</dbReference>
<evidence type="ECO:0000256" key="1">
    <source>
        <dbReference type="ARBA" id="ARBA00004477"/>
    </source>
</evidence>
<keyword evidence="10" id="KW-1185">Reference proteome</keyword>
<organism evidence="11">
    <name type="scientific">Gongylonema pulchrum</name>
    <dbReference type="NCBI Taxonomy" id="637853"/>
    <lineage>
        <taxon>Eukaryota</taxon>
        <taxon>Metazoa</taxon>
        <taxon>Ecdysozoa</taxon>
        <taxon>Nematoda</taxon>
        <taxon>Chromadorea</taxon>
        <taxon>Rhabditida</taxon>
        <taxon>Spirurina</taxon>
        <taxon>Spiruromorpha</taxon>
        <taxon>Spiruroidea</taxon>
        <taxon>Gongylonematidae</taxon>
        <taxon>Gongylonema</taxon>
    </lineage>
</organism>
<evidence type="ECO:0000256" key="6">
    <source>
        <dbReference type="ARBA" id="ARBA00022989"/>
    </source>
</evidence>
<evidence type="ECO:0000256" key="5">
    <source>
        <dbReference type="ARBA" id="ARBA00022824"/>
    </source>
</evidence>
<name>A0A183DN78_9BILA</name>
<evidence type="ECO:0000256" key="2">
    <source>
        <dbReference type="ARBA" id="ARBA00006859"/>
    </source>
</evidence>
<keyword evidence="7 8" id="KW-0472">Membrane</keyword>
<dbReference type="SMART" id="SM00730">
    <property type="entry name" value="PSN"/>
    <property type="match status" value="1"/>
</dbReference>
<dbReference type="Proteomes" id="UP000271098">
    <property type="component" value="Unassembled WGS sequence"/>
</dbReference>
<dbReference type="PANTHER" id="PTHR12174:SF23">
    <property type="entry name" value="MINOR HISTOCOMPATIBILITY ANTIGEN H13"/>
    <property type="match status" value="1"/>
</dbReference>
<dbReference type="GO" id="GO:0006465">
    <property type="term" value="P:signal peptide processing"/>
    <property type="evidence" value="ECO:0007669"/>
    <property type="project" value="TreeGrafter"/>
</dbReference>
<evidence type="ECO:0000256" key="4">
    <source>
        <dbReference type="ARBA" id="ARBA00022801"/>
    </source>
</evidence>
<feature type="transmembrane region" description="Helical" evidence="8">
    <location>
        <begin position="233"/>
        <end position="251"/>
    </location>
</feature>
<keyword evidence="6 8" id="KW-1133">Transmembrane helix</keyword>
<dbReference type="InterPro" id="IPR006639">
    <property type="entry name" value="Preselin/SPP"/>
</dbReference>
<comment type="similarity">
    <text evidence="2">Belongs to the peptidase A22B family.</text>
</comment>
<dbReference type="EMBL" id="UYRT01077870">
    <property type="protein sequence ID" value="VDN17083.1"/>
    <property type="molecule type" value="Genomic_DNA"/>
</dbReference>
<accession>A0A183DN78</accession>
<sequence>MCTAASAYLPHQLVSRLETLFSITKATNMSVAAEEASKTLLQKAFSFLPLINVENVMYLILVLLCWEGCVALAAILKPVFSFFLRLLPIGDHQPRINYPYLWTLKKGKREMEEGDIEKAANDDYEYVVKVEWDCHDIIAIVCCLCVGASHLYKRHWITNDLLGIAFSIYGIENIHLCSFKAGTMLLAGLFIYDVFWVFATDVMTTVAKGIDAPILLQFPQDIYRNGLHSAGKHAMLGLGDIVVPGIFIALLRRFDHHIGSGGRPEKPRHYFLITILAYALGLLITMGVMHFFKAAQPALLYLVPTCILVPLLVARIRGEAGEMFNYCEEHLIENRSRKATVAKESKKLD</sequence>
<gene>
    <name evidence="9" type="ORF">GPUH_LOCUS10169</name>
</gene>
<protein>
    <submittedName>
        <fullName evidence="11">Minor histocompatibility antigen H13</fullName>
    </submittedName>
</protein>
<keyword evidence="3 8" id="KW-0812">Transmembrane</keyword>
<comment type="subcellular location">
    <subcellularLocation>
        <location evidence="1">Endoplasmic reticulum membrane</location>
        <topology evidence="1">Multi-pass membrane protein</topology>
    </subcellularLocation>
</comment>
<dbReference type="GO" id="GO:0098554">
    <property type="term" value="C:cytoplasmic side of endoplasmic reticulum membrane"/>
    <property type="evidence" value="ECO:0007669"/>
    <property type="project" value="TreeGrafter"/>
</dbReference>
<feature type="transmembrane region" description="Helical" evidence="8">
    <location>
        <begin position="181"/>
        <end position="199"/>
    </location>
</feature>
<evidence type="ECO:0000313" key="9">
    <source>
        <dbReference type="EMBL" id="VDN17083.1"/>
    </source>
</evidence>
<reference evidence="11" key="1">
    <citation type="submission" date="2016-06" db="UniProtKB">
        <authorList>
            <consortium name="WormBaseParasite"/>
        </authorList>
    </citation>
    <scope>IDENTIFICATION</scope>
</reference>
<evidence type="ECO:0000256" key="7">
    <source>
        <dbReference type="ARBA" id="ARBA00023136"/>
    </source>
</evidence>